<keyword evidence="2" id="KW-0597">Phosphoprotein</keyword>
<dbReference type="InterPro" id="IPR016035">
    <property type="entry name" value="Acyl_Trfase/lysoPLipase"/>
</dbReference>
<name>A0AAN7HI94_9PEZI</name>
<evidence type="ECO:0000313" key="4">
    <source>
        <dbReference type="EMBL" id="KAK4243170.1"/>
    </source>
</evidence>
<evidence type="ECO:0000256" key="1">
    <source>
        <dbReference type="ARBA" id="ARBA00022450"/>
    </source>
</evidence>
<protein>
    <submittedName>
        <fullName evidence="4">Acyl transferase domain-containing protein</fullName>
    </submittedName>
</protein>
<dbReference type="InterPro" id="IPR001227">
    <property type="entry name" value="Ac_transferase_dom_sf"/>
</dbReference>
<gene>
    <name evidence="4" type="ORF">C7999DRAFT_36511</name>
</gene>
<accession>A0AAN7HI94</accession>
<organism evidence="4 5">
    <name type="scientific">Corynascus novoguineensis</name>
    <dbReference type="NCBI Taxonomy" id="1126955"/>
    <lineage>
        <taxon>Eukaryota</taxon>
        <taxon>Fungi</taxon>
        <taxon>Dikarya</taxon>
        <taxon>Ascomycota</taxon>
        <taxon>Pezizomycotina</taxon>
        <taxon>Sordariomycetes</taxon>
        <taxon>Sordariomycetidae</taxon>
        <taxon>Sordariales</taxon>
        <taxon>Chaetomiaceae</taxon>
        <taxon>Corynascus</taxon>
    </lineage>
</organism>
<reference evidence="4" key="2">
    <citation type="submission" date="2023-05" db="EMBL/GenBank/DDBJ databases">
        <authorList>
            <consortium name="Lawrence Berkeley National Laboratory"/>
            <person name="Steindorff A."/>
            <person name="Hensen N."/>
            <person name="Bonometti L."/>
            <person name="Westerberg I."/>
            <person name="Brannstrom I.O."/>
            <person name="Guillou S."/>
            <person name="Cros-Aarteil S."/>
            <person name="Calhoun S."/>
            <person name="Haridas S."/>
            <person name="Kuo A."/>
            <person name="Mondo S."/>
            <person name="Pangilinan J."/>
            <person name="Riley R."/>
            <person name="Labutti K."/>
            <person name="Andreopoulos B."/>
            <person name="Lipzen A."/>
            <person name="Chen C."/>
            <person name="Yanf M."/>
            <person name="Daum C."/>
            <person name="Ng V."/>
            <person name="Clum A."/>
            <person name="Ohm R."/>
            <person name="Martin F."/>
            <person name="Silar P."/>
            <person name="Natvig D."/>
            <person name="Lalanne C."/>
            <person name="Gautier V."/>
            <person name="Ament-Velasquez S.L."/>
            <person name="Kruys A."/>
            <person name="Hutchinson M.I."/>
            <person name="Powell A.J."/>
            <person name="Barry K."/>
            <person name="Miller A.N."/>
            <person name="Grigoriev I.V."/>
            <person name="Debuchy R."/>
            <person name="Gladieux P."/>
            <person name="Thoren M.H."/>
            <person name="Johannesson H."/>
        </authorList>
    </citation>
    <scope>NUCLEOTIDE SEQUENCE</scope>
    <source>
        <strain evidence="4">CBS 359.72</strain>
    </source>
</reference>
<dbReference type="GO" id="GO:0004312">
    <property type="term" value="F:fatty acid synthase activity"/>
    <property type="evidence" value="ECO:0007669"/>
    <property type="project" value="TreeGrafter"/>
</dbReference>
<dbReference type="Gene3D" id="3.40.366.10">
    <property type="entry name" value="Malonyl-Coenzyme A Acyl Carrier Protein, domain 2"/>
    <property type="match status" value="1"/>
</dbReference>
<keyword evidence="4" id="KW-0808">Transferase</keyword>
<dbReference type="Gene3D" id="3.30.70.250">
    <property type="entry name" value="Malonyl-CoA ACP transacylase, ACP-binding"/>
    <property type="match status" value="1"/>
</dbReference>
<sequence>MLEKGFILPNVNFETPSDQIPMAQWNIKFRLAWVPASQGPWPRKKEYISCNNFGFGESNVHYVLARPDRLSIKYPRVELVVFVEQHPEVFQKTLLRDVAYALGQRRSHLSWRIGVVASSLSDHSKMLNANDVKPSRASSLLPRVAFVYTGQGAQWHAMGRELNKSHPVFSNVLRAADACLLGMGADFSLIDELAKEENTSRVGQVHISKPACTAIQLALTALLRSWGVQPESVTGHSSGEIAAAYAAGALSLESAMAISYSRGQAVVRLRKKHADLLGAIMAVGTGPDEITPTLKLLQAGTAVIACENSPRSVTISDDALAVKELTAHIERMKLFHRKLHVDVAYHSPHMKLAAEDYTEFIKDVTKPVAGGAVRF</sequence>
<comment type="caution">
    <text evidence="4">The sequence shown here is derived from an EMBL/GenBank/DDBJ whole genome shotgun (WGS) entry which is preliminary data.</text>
</comment>
<dbReference type="GO" id="GO:0006633">
    <property type="term" value="P:fatty acid biosynthetic process"/>
    <property type="evidence" value="ECO:0007669"/>
    <property type="project" value="TreeGrafter"/>
</dbReference>
<proteinExistence type="predicted"/>
<dbReference type="InterPro" id="IPR016039">
    <property type="entry name" value="Thiolase-like"/>
</dbReference>
<dbReference type="PANTHER" id="PTHR43775">
    <property type="entry name" value="FATTY ACID SYNTHASE"/>
    <property type="match status" value="1"/>
</dbReference>
<evidence type="ECO:0000259" key="3">
    <source>
        <dbReference type="SMART" id="SM00827"/>
    </source>
</evidence>
<dbReference type="AlphaFoldDB" id="A0AAN7HI94"/>
<dbReference type="InterPro" id="IPR050091">
    <property type="entry name" value="PKS_NRPS_Biosynth_Enz"/>
</dbReference>
<dbReference type="Pfam" id="PF00698">
    <property type="entry name" value="Acyl_transf_1"/>
    <property type="match status" value="1"/>
</dbReference>
<dbReference type="Gene3D" id="3.40.47.10">
    <property type="match status" value="1"/>
</dbReference>
<dbReference type="SUPFAM" id="SSF55048">
    <property type="entry name" value="Probable ACP-binding domain of malonyl-CoA ACP transacylase"/>
    <property type="match status" value="1"/>
</dbReference>
<dbReference type="PANTHER" id="PTHR43775:SF13">
    <property type="entry name" value="POLYKETIDE SYNTHASE 1"/>
    <property type="match status" value="1"/>
</dbReference>
<keyword evidence="5" id="KW-1185">Reference proteome</keyword>
<dbReference type="Proteomes" id="UP001303647">
    <property type="component" value="Unassembled WGS sequence"/>
</dbReference>
<evidence type="ECO:0000313" key="5">
    <source>
        <dbReference type="Proteomes" id="UP001303647"/>
    </source>
</evidence>
<feature type="domain" description="Malonyl-CoA:ACP transacylase (MAT)" evidence="3">
    <location>
        <begin position="147"/>
        <end position="375"/>
    </location>
</feature>
<dbReference type="InterPro" id="IPR016036">
    <property type="entry name" value="Malonyl_transacylase_ACP-bd"/>
</dbReference>
<keyword evidence="1" id="KW-0596">Phosphopantetheine</keyword>
<dbReference type="SUPFAM" id="SSF53901">
    <property type="entry name" value="Thiolase-like"/>
    <property type="match status" value="1"/>
</dbReference>
<dbReference type="EMBL" id="MU857859">
    <property type="protein sequence ID" value="KAK4243170.1"/>
    <property type="molecule type" value="Genomic_DNA"/>
</dbReference>
<dbReference type="SUPFAM" id="SSF52151">
    <property type="entry name" value="FabD/lysophospholipase-like"/>
    <property type="match status" value="1"/>
</dbReference>
<dbReference type="SMART" id="SM00827">
    <property type="entry name" value="PKS_AT"/>
    <property type="match status" value="1"/>
</dbReference>
<dbReference type="InterPro" id="IPR014043">
    <property type="entry name" value="Acyl_transferase_dom"/>
</dbReference>
<dbReference type="GO" id="GO:0044550">
    <property type="term" value="P:secondary metabolite biosynthetic process"/>
    <property type="evidence" value="ECO:0007669"/>
    <property type="project" value="TreeGrafter"/>
</dbReference>
<reference evidence="4" key="1">
    <citation type="journal article" date="2023" name="Mol. Phylogenet. Evol.">
        <title>Genome-scale phylogeny and comparative genomics of the fungal order Sordariales.</title>
        <authorList>
            <person name="Hensen N."/>
            <person name="Bonometti L."/>
            <person name="Westerberg I."/>
            <person name="Brannstrom I.O."/>
            <person name="Guillou S."/>
            <person name="Cros-Aarteil S."/>
            <person name="Calhoun S."/>
            <person name="Haridas S."/>
            <person name="Kuo A."/>
            <person name="Mondo S."/>
            <person name="Pangilinan J."/>
            <person name="Riley R."/>
            <person name="LaButti K."/>
            <person name="Andreopoulos B."/>
            <person name="Lipzen A."/>
            <person name="Chen C."/>
            <person name="Yan M."/>
            <person name="Daum C."/>
            <person name="Ng V."/>
            <person name="Clum A."/>
            <person name="Steindorff A."/>
            <person name="Ohm R.A."/>
            <person name="Martin F."/>
            <person name="Silar P."/>
            <person name="Natvig D.O."/>
            <person name="Lalanne C."/>
            <person name="Gautier V."/>
            <person name="Ament-Velasquez S.L."/>
            <person name="Kruys A."/>
            <person name="Hutchinson M.I."/>
            <person name="Powell A.J."/>
            <person name="Barry K."/>
            <person name="Miller A.N."/>
            <person name="Grigoriev I.V."/>
            <person name="Debuchy R."/>
            <person name="Gladieux P."/>
            <person name="Hiltunen Thoren M."/>
            <person name="Johannesson H."/>
        </authorList>
    </citation>
    <scope>NUCLEOTIDE SEQUENCE</scope>
    <source>
        <strain evidence="4">CBS 359.72</strain>
    </source>
</reference>
<evidence type="ECO:0000256" key="2">
    <source>
        <dbReference type="ARBA" id="ARBA00022553"/>
    </source>
</evidence>